<feature type="compositionally biased region" description="Low complexity" evidence="1">
    <location>
        <begin position="593"/>
        <end position="615"/>
    </location>
</feature>
<feature type="compositionally biased region" description="Basic residues" evidence="1">
    <location>
        <begin position="1176"/>
        <end position="1196"/>
    </location>
</feature>
<feature type="compositionally biased region" description="Acidic residues" evidence="1">
    <location>
        <begin position="692"/>
        <end position="706"/>
    </location>
</feature>
<feature type="compositionally biased region" description="Basic and acidic residues" evidence="1">
    <location>
        <begin position="773"/>
        <end position="785"/>
    </location>
</feature>
<feature type="compositionally biased region" description="Basic and acidic residues" evidence="1">
    <location>
        <begin position="968"/>
        <end position="987"/>
    </location>
</feature>
<organism evidence="2 3">
    <name type="scientific">Leishmania martiniquensis</name>
    <dbReference type="NCBI Taxonomy" id="1580590"/>
    <lineage>
        <taxon>Eukaryota</taxon>
        <taxon>Discoba</taxon>
        <taxon>Euglenozoa</taxon>
        <taxon>Kinetoplastea</taxon>
        <taxon>Metakinetoplastina</taxon>
        <taxon>Trypanosomatida</taxon>
        <taxon>Trypanosomatidae</taxon>
        <taxon>Leishmaniinae</taxon>
        <taxon>Leishmania</taxon>
    </lineage>
</organism>
<feature type="compositionally biased region" description="Gly residues" evidence="1">
    <location>
        <begin position="177"/>
        <end position="191"/>
    </location>
</feature>
<proteinExistence type="predicted"/>
<reference evidence="3" key="1">
    <citation type="journal article" date="2021" name="Microbiol. Resour. Announc.">
        <title>LGAAP: Leishmaniinae Genome Assembly and Annotation Pipeline.</title>
        <authorList>
            <person name="Almutairi H."/>
            <person name="Urbaniak M.D."/>
            <person name="Bates M.D."/>
            <person name="Jariyapan N."/>
            <person name="Kwakye-Nuako G."/>
            <person name="Thomaz-Soccol V."/>
            <person name="Al-Salem W.S."/>
            <person name="Dillon R.J."/>
            <person name="Bates P.A."/>
            <person name="Gatherer D."/>
        </authorList>
    </citation>
    <scope>NUCLEOTIDE SEQUENCE [LARGE SCALE GENOMIC DNA]</scope>
</reference>
<feature type="compositionally biased region" description="Basic and acidic residues" evidence="1">
    <location>
        <begin position="563"/>
        <end position="578"/>
    </location>
</feature>
<name>A0A836HER6_9TRYP</name>
<feature type="compositionally biased region" description="Basic and acidic residues" evidence="1">
    <location>
        <begin position="438"/>
        <end position="458"/>
    </location>
</feature>
<dbReference type="AlphaFoldDB" id="A0A836HER6"/>
<dbReference type="EMBL" id="JAFEUZ010000020">
    <property type="protein sequence ID" value="KAG5480033.1"/>
    <property type="molecule type" value="Genomic_DNA"/>
</dbReference>
<feature type="compositionally biased region" description="Basic residues" evidence="1">
    <location>
        <begin position="616"/>
        <end position="638"/>
    </location>
</feature>
<reference evidence="3" key="2">
    <citation type="journal article" date="2021" name="Sci. Data">
        <title>Chromosome-scale genome sequencing, assembly and annotation of six genomes from subfamily Leishmaniinae.</title>
        <authorList>
            <person name="Almutairi H."/>
            <person name="Urbaniak M.D."/>
            <person name="Bates M.D."/>
            <person name="Jariyapan N."/>
            <person name="Kwakye-Nuako G."/>
            <person name="Thomaz Soccol V."/>
            <person name="Al-Salem W.S."/>
            <person name="Dillon R.J."/>
            <person name="Bates P.A."/>
            <person name="Gatherer D."/>
        </authorList>
    </citation>
    <scope>NUCLEOTIDE SEQUENCE [LARGE SCALE GENOMIC DNA]</scope>
</reference>
<feature type="compositionally biased region" description="Low complexity" evidence="1">
    <location>
        <begin position="999"/>
        <end position="1019"/>
    </location>
</feature>
<feature type="compositionally biased region" description="Polar residues" evidence="1">
    <location>
        <begin position="118"/>
        <end position="140"/>
    </location>
</feature>
<feature type="compositionally biased region" description="Basic and acidic residues" evidence="1">
    <location>
        <begin position="496"/>
        <end position="510"/>
    </location>
</feature>
<feature type="region of interest" description="Disordered" evidence="1">
    <location>
        <begin position="1"/>
        <end position="208"/>
    </location>
</feature>
<feature type="compositionally biased region" description="Basic and acidic residues" evidence="1">
    <location>
        <begin position="877"/>
        <end position="896"/>
    </location>
</feature>
<dbReference type="GeneID" id="92516394"/>
<keyword evidence="3" id="KW-1185">Reference proteome</keyword>
<dbReference type="KEGG" id="lmat:92516394"/>
<feature type="compositionally biased region" description="Polar residues" evidence="1">
    <location>
        <begin position="1"/>
        <end position="11"/>
    </location>
</feature>
<feature type="compositionally biased region" description="Polar residues" evidence="1">
    <location>
        <begin position="279"/>
        <end position="288"/>
    </location>
</feature>
<feature type="compositionally biased region" description="Basic and acidic residues" evidence="1">
    <location>
        <begin position="803"/>
        <end position="822"/>
    </location>
</feature>
<accession>A0A836HER6</accession>
<feature type="compositionally biased region" description="Acidic residues" evidence="1">
    <location>
        <begin position="361"/>
        <end position="386"/>
    </location>
</feature>
<feature type="compositionally biased region" description="Basic and acidic residues" evidence="1">
    <location>
        <begin position="718"/>
        <end position="739"/>
    </location>
</feature>
<feature type="region of interest" description="Disordered" evidence="1">
    <location>
        <begin position="268"/>
        <end position="739"/>
    </location>
</feature>
<feature type="compositionally biased region" description="Basic and acidic residues" evidence="1">
    <location>
        <begin position="840"/>
        <end position="859"/>
    </location>
</feature>
<dbReference type="Proteomes" id="UP000673552">
    <property type="component" value="Unassembled WGS sequence"/>
</dbReference>
<gene>
    <name evidence="2" type="ORF">LSCM1_06454</name>
</gene>
<feature type="region of interest" description="Disordered" evidence="1">
    <location>
        <begin position="752"/>
        <end position="900"/>
    </location>
</feature>
<feature type="compositionally biased region" description="Low complexity" evidence="1">
    <location>
        <begin position="303"/>
        <end position="313"/>
    </location>
</feature>
<feature type="compositionally biased region" description="Basic and acidic residues" evidence="1">
    <location>
        <begin position="1133"/>
        <end position="1145"/>
    </location>
</feature>
<feature type="compositionally biased region" description="Low complexity" evidence="1">
    <location>
        <begin position="1066"/>
        <end position="1077"/>
    </location>
</feature>
<feature type="region of interest" description="Disordered" evidence="1">
    <location>
        <begin position="966"/>
        <end position="1205"/>
    </location>
</feature>
<evidence type="ECO:0000256" key="1">
    <source>
        <dbReference type="SAM" id="MobiDB-lite"/>
    </source>
</evidence>
<protein>
    <submittedName>
        <fullName evidence="2">Uncharacterized protein</fullName>
    </submittedName>
</protein>
<dbReference type="RefSeq" id="XP_067179196.1">
    <property type="nucleotide sequence ID" value="XM_067323882.1"/>
</dbReference>
<evidence type="ECO:0000313" key="3">
    <source>
        <dbReference type="Proteomes" id="UP000673552"/>
    </source>
</evidence>
<sequence length="1205" mass="129880">MDTTTDSSTLGAASARMWRATNEKSTAAAFKGDGDTTSLREALEASDEDTTNPYDGPREEQQSRSESGGSSTTSVGGYRSGSRSETGPSADAAAATITGGKSALSDEAGSSAEVTKRPTYSYQATQTSLKVVTLTRNTVAQEPGPPTSANTSAAFPEEVSKVVELSTPTPPRSNFVGGPGGPHRSGPGGAGARTPGSPLPSAPQADTTSALYALSDSYAIPHSAAVNAPSFSVPYPPSIRTGVGAAATYTSQQATYQTVTSEISARTVGPGTAAVGSGVISSAGPSWQRNDDDEPAQRKRRWAGAANAGGNQPRRARRIRIQDEVVVGNEERSDEEAEGSHETHTSSSYSDEESSYSYSYSEEDYEYYEEFYEEEVEEDEEDEEEPHIDLIEGATDGHTLHDILYGTPKAGGGANRGYSRELRESTQPDDPFPTASKGKKDPRDSGHAHPRCIGEGKRSRPASDLSPEAAEEAAAMHRRSATPERVKERQRHRDKSAKAHERADNKDGESGHSAVADAGKKHKKSGYEHGEPYTEGTFKGRNTKKSKKAGGHYGVKEDLDEMEMNRDDSDRESSEASHEPITSAARAGKGDRAASYYSSTSDSTDIDDAFTARSGSHARHRGHRPTTKEAKGRHRRHRNGAEGAGEATSTRKLLPKDGGKVWQAEDPAGVPSRQKRAGADSKASEKAAGSAEPDDGTDSSEDDAEWEDGKPGTKRGRLSSDDDRSPKRDDEDATNKEKKSGLLIKCACCSKESANSTMDRKKTGEEGGSVLSEDDRASKRDGRGAKDKKKGGVLRKSSCCSAKADDTKDKGKKKDKERGRDHKDKKKGGVLRKSSCCSAKADDTKDKGKKKDKERGRDHKDKKKGGVLRKSSCCSAKADDTKDKGKKKDKERGRDHKDKKKGGVLIKCACCSKEDDAKAKDKSKGGLLIKCACCSKEGPSDVKDKKKKKGGFCSRLRSFFCMCRGKKSAKDQVADKDKHDDERREADTSSTEEVEGMSSDETSLSTSRTSSLQKSRSASPATDSVDRQPSNRQTNRKRRKTDEVSRPSKPRQAKPQVEEMDATTDPSVPVSPASSASTREKKGRLGDEASAPVSKKAARQPTPRPTPRSTRQARRPHSRTESTGAHRGSVTRSADDSRARGKPEDASVSTPSGVKGVGENHEPSESKSAQTPQQHPSRRHRHRQTRVAEHPKKRSRESRQRKEEE</sequence>
<dbReference type="OrthoDB" id="267866at2759"/>
<feature type="compositionally biased region" description="Basic and acidic residues" evidence="1">
    <location>
        <begin position="1078"/>
        <end position="1087"/>
    </location>
</feature>
<feature type="compositionally biased region" description="Basic residues" evidence="1">
    <location>
        <begin position="541"/>
        <end position="550"/>
    </location>
</feature>
<evidence type="ECO:0000313" key="2">
    <source>
        <dbReference type="EMBL" id="KAG5480033.1"/>
    </source>
</evidence>
<feature type="compositionally biased region" description="Low complexity" evidence="1">
    <location>
        <begin position="64"/>
        <end position="85"/>
    </location>
</feature>
<comment type="caution">
    <text evidence="2">The sequence shown here is derived from an EMBL/GenBank/DDBJ whole genome shotgun (WGS) entry which is preliminary data.</text>
</comment>